<dbReference type="Proteomes" id="UP000178859">
    <property type="component" value="Unassembled WGS sequence"/>
</dbReference>
<keyword evidence="1" id="KW-0472">Membrane</keyword>
<name>A0A1F5MI55_9BACT</name>
<dbReference type="InterPro" id="IPR045155">
    <property type="entry name" value="Beta-lactam_cat"/>
</dbReference>
<dbReference type="Gene3D" id="3.40.710.10">
    <property type="entry name" value="DD-peptidase/beta-lactamase superfamily"/>
    <property type="match status" value="1"/>
</dbReference>
<dbReference type="PANTHER" id="PTHR35333:SF3">
    <property type="entry name" value="BETA-LACTAMASE-TYPE TRANSPEPTIDASE FOLD CONTAINING PROTEIN"/>
    <property type="match status" value="1"/>
</dbReference>
<dbReference type="GO" id="GO:0008800">
    <property type="term" value="F:beta-lactamase activity"/>
    <property type="evidence" value="ECO:0007669"/>
    <property type="project" value="InterPro"/>
</dbReference>
<protein>
    <recommendedName>
        <fullName evidence="2">Beta-lactamase class A catalytic domain-containing protein</fullName>
    </recommendedName>
</protein>
<evidence type="ECO:0000259" key="2">
    <source>
        <dbReference type="Pfam" id="PF13354"/>
    </source>
</evidence>
<feature type="domain" description="Beta-lactamase class A catalytic" evidence="2">
    <location>
        <begin position="77"/>
        <end position="283"/>
    </location>
</feature>
<dbReference type="AlphaFoldDB" id="A0A1F5MI55"/>
<organism evidence="3 4">
    <name type="scientific">Candidatus Daviesbacteria bacterium RIFCSPLOWO2_02_FULL_36_7</name>
    <dbReference type="NCBI Taxonomy" id="1797792"/>
    <lineage>
        <taxon>Bacteria</taxon>
        <taxon>Candidatus Daviesiibacteriota</taxon>
    </lineage>
</organism>
<proteinExistence type="predicted"/>
<dbReference type="GO" id="GO:0046677">
    <property type="term" value="P:response to antibiotic"/>
    <property type="evidence" value="ECO:0007669"/>
    <property type="project" value="InterPro"/>
</dbReference>
<dbReference type="InterPro" id="IPR000871">
    <property type="entry name" value="Beta-lactam_class-A"/>
</dbReference>
<feature type="transmembrane region" description="Helical" evidence="1">
    <location>
        <begin position="21"/>
        <end position="39"/>
    </location>
</feature>
<dbReference type="SUPFAM" id="SSF56601">
    <property type="entry name" value="beta-lactamase/transpeptidase-like"/>
    <property type="match status" value="1"/>
</dbReference>
<dbReference type="InterPro" id="IPR012338">
    <property type="entry name" value="Beta-lactam/transpept-like"/>
</dbReference>
<dbReference type="Pfam" id="PF13354">
    <property type="entry name" value="Beta-lactamase2"/>
    <property type="match status" value="1"/>
</dbReference>
<comment type="caution">
    <text evidence="3">The sequence shown here is derived from an EMBL/GenBank/DDBJ whole genome shotgun (WGS) entry which is preliminary data.</text>
</comment>
<dbReference type="GO" id="GO:0030655">
    <property type="term" value="P:beta-lactam antibiotic catabolic process"/>
    <property type="evidence" value="ECO:0007669"/>
    <property type="project" value="InterPro"/>
</dbReference>
<keyword evidence="1" id="KW-1133">Transmembrane helix</keyword>
<dbReference type="EMBL" id="MFDT01000004">
    <property type="protein sequence ID" value="OGE65061.1"/>
    <property type="molecule type" value="Genomic_DNA"/>
</dbReference>
<dbReference type="PANTHER" id="PTHR35333">
    <property type="entry name" value="BETA-LACTAMASE"/>
    <property type="match status" value="1"/>
</dbReference>
<evidence type="ECO:0000256" key="1">
    <source>
        <dbReference type="SAM" id="Phobius"/>
    </source>
</evidence>
<sequence>MENNFIAGFKLRRKRARRKKLIRAGIFIFVGVISIYLIFNQFNKTNNSTAKNTQIKTSSLEETVGNALEGTKGMYAVAIKNLITGEKYYLDEHKVFETGSLYKLWIMAVVYQQIQNGQLTEDQVLSEDVATLNDKFNIDPDSVELTEGTITFTVRDALKQMITISHNYAALLLTEQIKLSSLATFLKDKGFSESIVGINGESPTATASDIALFYEKLYKGELANKQYTDEMIGLLKNQQLNDGLPKYISNKSMVASKTGDIYLFKHDAGIVFTDRGDYIIVVMSESDNPPAAQERIALVSKAVFDYFANK</sequence>
<evidence type="ECO:0000313" key="4">
    <source>
        <dbReference type="Proteomes" id="UP000178859"/>
    </source>
</evidence>
<accession>A0A1F5MI55</accession>
<gene>
    <name evidence="3" type="ORF">A3I48_02770</name>
</gene>
<keyword evidence="1" id="KW-0812">Transmembrane</keyword>
<reference evidence="3 4" key="1">
    <citation type="journal article" date="2016" name="Nat. Commun.">
        <title>Thousands of microbial genomes shed light on interconnected biogeochemical processes in an aquifer system.</title>
        <authorList>
            <person name="Anantharaman K."/>
            <person name="Brown C.T."/>
            <person name="Hug L.A."/>
            <person name="Sharon I."/>
            <person name="Castelle C.J."/>
            <person name="Probst A.J."/>
            <person name="Thomas B.C."/>
            <person name="Singh A."/>
            <person name="Wilkins M.J."/>
            <person name="Karaoz U."/>
            <person name="Brodie E.L."/>
            <person name="Williams K.H."/>
            <person name="Hubbard S.S."/>
            <person name="Banfield J.F."/>
        </authorList>
    </citation>
    <scope>NUCLEOTIDE SEQUENCE [LARGE SCALE GENOMIC DNA]</scope>
</reference>
<evidence type="ECO:0000313" key="3">
    <source>
        <dbReference type="EMBL" id="OGE65061.1"/>
    </source>
</evidence>